<feature type="compositionally biased region" description="Polar residues" evidence="1">
    <location>
        <begin position="288"/>
        <end position="307"/>
    </location>
</feature>
<feature type="compositionally biased region" description="Basic residues" evidence="1">
    <location>
        <begin position="327"/>
        <end position="340"/>
    </location>
</feature>
<dbReference type="Proteomes" id="UP001295684">
    <property type="component" value="Unassembled WGS sequence"/>
</dbReference>
<evidence type="ECO:0000256" key="2">
    <source>
        <dbReference type="SAM" id="Phobius"/>
    </source>
</evidence>
<keyword evidence="2" id="KW-0812">Transmembrane</keyword>
<feature type="compositionally biased region" description="Basic and acidic residues" evidence="1">
    <location>
        <begin position="341"/>
        <end position="354"/>
    </location>
</feature>
<reference evidence="3" key="1">
    <citation type="submission" date="2023-07" db="EMBL/GenBank/DDBJ databases">
        <authorList>
            <consortium name="AG Swart"/>
            <person name="Singh M."/>
            <person name="Singh A."/>
            <person name="Seah K."/>
            <person name="Emmerich C."/>
        </authorList>
    </citation>
    <scope>NUCLEOTIDE SEQUENCE</scope>
    <source>
        <strain evidence="3">DP1</strain>
    </source>
</reference>
<gene>
    <name evidence="3" type="ORF">ECRASSUSDP1_LOCUS3319</name>
</gene>
<name>A0AAD1U7F0_EUPCR</name>
<dbReference type="EMBL" id="CAMPGE010003179">
    <property type="protein sequence ID" value="CAI2362002.1"/>
    <property type="molecule type" value="Genomic_DNA"/>
</dbReference>
<accession>A0AAD1U7F0</accession>
<keyword evidence="2" id="KW-0472">Membrane</keyword>
<evidence type="ECO:0000313" key="3">
    <source>
        <dbReference type="EMBL" id="CAI2362002.1"/>
    </source>
</evidence>
<evidence type="ECO:0000313" key="4">
    <source>
        <dbReference type="Proteomes" id="UP001295684"/>
    </source>
</evidence>
<feature type="region of interest" description="Disordered" evidence="1">
    <location>
        <begin position="272"/>
        <end position="354"/>
    </location>
</feature>
<proteinExistence type="predicted"/>
<feature type="region of interest" description="Disordered" evidence="1">
    <location>
        <begin position="489"/>
        <end position="531"/>
    </location>
</feature>
<keyword evidence="2" id="KW-1133">Transmembrane helix</keyword>
<evidence type="ECO:0000256" key="1">
    <source>
        <dbReference type="SAM" id="MobiDB-lite"/>
    </source>
</evidence>
<protein>
    <submittedName>
        <fullName evidence="3">Uncharacterized protein</fullName>
    </submittedName>
</protein>
<sequence>MSSNPGCATSCRYCCKGSTCEGQFECYKIYFIVSFSILGLCALVVLLFSFRVLCRSRRAKRILGMWYRYKQNNIQAGTNGIIDQLEQEEIVQPQLSYSHSQIMEESKHEDDLYVDTNQLKYGNRELSKYKKLKHPCLELNKTPEEQLDQHNSQTYGAFLFDVGSRSVIKNHQKSSTNVKTSSLGVSFHNSKSFVPMQFSSREYEMRAQRMMGSLADPAPPDEMTYEQPSKGDQISNMFEKFAPKYNECKEDEEMKKHFDMDQFKVKNQVLNKQKSGTLKNTSDKENLDSQANVRSLRITSHNASSYYKSGETEMYQTSDQPEPGGVRNRKGTRGRNRKPIKKEVSLQDSKDEEKTHIMVTPKKKEFDSIIDLSSEGYTSNNPSGEIQSKTTLTKSFIKKSKKGLKPAQQISEPIGKYFKEDIDIIKENHDEEYSSEEDDNLQKKEGNKITNKVDDKIQLFQLVHDSQAGGKRVGQEVISLISTPYTITSNSNAMSTSNEGKNRIMQISKVAKSKRRRVVKKKGRKKDQVLS</sequence>
<comment type="caution">
    <text evidence="3">The sequence shown here is derived from an EMBL/GenBank/DDBJ whole genome shotgun (WGS) entry which is preliminary data.</text>
</comment>
<dbReference type="AlphaFoldDB" id="A0AAD1U7F0"/>
<feature type="compositionally biased region" description="Basic residues" evidence="1">
    <location>
        <begin position="511"/>
        <end position="525"/>
    </location>
</feature>
<feature type="compositionally biased region" description="Polar residues" evidence="1">
    <location>
        <begin position="489"/>
        <end position="499"/>
    </location>
</feature>
<organism evidence="3 4">
    <name type="scientific">Euplotes crassus</name>
    <dbReference type="NCBI Taxonomy" id="5936"/>
    <lineage>
        <taxon>Eukaryota</taxon>
        <taxon>Sar</taxon>
        <taxon>Alveolata</taxon>
        <taxon>Ciliophora</taxon>
        <taxon>Intramacronucleata</taxon>
        <taxon>Spirotrichea</taxon>
        <taxon>Hypotrichia</taxon>
        <taxon>Euplotida</taxon>
        <taxon>Euplotidae</taxon>
        <taxon>Moneuplotes</taxon>
    </lineage>
</organism>
<feature type="transmembrane region" description="Helical" evidence="2">
    <location>
        <begin position="29"/>
        <end position="53"/>
    </location>
</feature>
<keyword evidence="4" id="KW-1185">Reference proteome</keyword>